<dbReference type="GO" id="GO:0000028">
    <property type="term" value="P:ribosomal small subunit assembly"/>
    <property type="evidence" value="ECO:0007669"/>
    <property type="project" value="TreeGrafter"/>
</dbReference>
<dbReference type="OrthoDB" id="428974at2759"/>
<dbReference type="VEuPathDB" id="TriTrypDB:LtaPh_2930700"/>
<dbReference type="InterPro" id="IPR036390">
    <property type="entry name" value="WH_DNA-bd_sf"/>
</dbReference>
<dbReference type="Gene3D" id="1.10.10.10">
    <property type="entry name" value="Winged helix-like DNA-binding domain superfamily/Winged helix DNA-binding domain"/>
    <property type="match status" value="1"/>
</dbReference>
<dbReference type="Pfam" id="PF01090">
    <property type="entry name" value="Ribosomal_S19e"/>
    <property type="match status" value="1"/>
</dbReference>
<dbReference type="AlphaFoldDB" id="A0A640KLV1"/>
<dbReference type="InterPro" id="IPR036388">
    <property type="entry name" value="WH-like_DNA-bd_sf"/>
</dbReference>
<dbReference type="FunFam" id="1.10.10.10:FF:000593">
    <property type="entry name" value="40S ribosomal protein S19 protein"/>
    <property type="match status" value="1"/>
</dbReference>
<keyword evidence="5" id="KW-1185">Reference proteome</keyword>
<dbReference type="GO" id="GO:0022627">
    <property type="term" value="C:cytosolic small ribosomal subunit"/>
    <property type="evidence" value="ECO:0007669"/>
    <property type="project" value="TreeGrafter"/>
</dbReference>
<dbReference type="GO" id="GO:0003735">
    <property type="term" value="F:structural constituent of ribosome"/>
    <property type="evidence" value="ECO:0007669"/>
    <property type="project" value="InterPro"/>
</dbReference>
<name>A0A640KLV1_LEITA</name>
<dbReference type="GO" id="GO:0003723">
    <property type="term" value="F:RNA binding"/>
    <property type="evidence" value="ECO:0007669"/>
    <property type="project" value="TreeGrafter"/>
</dbReference>
<evidence type="ECO:0000256" key="1">
    <source>
        <dbReference type="ARBA" id="ARBA00010014"/>
    </source>
</evidence>
<comment type="similarity">
    <text evidence="1">Belongs to the eukaryotic ribosomal protein eS19 family.</text>
</comment>
<dbReference type="InterPro" id="IPR001266">
    <property type="entry name" value="Ribosomal_eS19"/>
</dbReference>
<evidence type="ECO:0000313" key="5">
    <source>
        <dbReference type="Proteomes" id="UP000419144"/>
    </source>
</evidence>
<dbReference type="SMART" id="SM01413">
    <property type="entry name" value="Ribosomal_S19e"/>
    <property type="match status" value="1"/>
</dbReference>
<dbReference type="PANTHER" id="PTHR11710">
    <property type="entry name" value="40S RIBOSOMAL PROTEIN S19"/>
    <property type="match status" value="1"/>
</dbReference>
<comment type="caution">
    <text evidence="4">The sequence shown here is derived from an EMBL/GenBank/DDBJ whole genome shotgun (WGS) entry which is preliminary data.</text>
</comment>
<protein>
    <submittedName>
        <fullName evidence="4">40S ribosomal protein S19 protein, putative</fullName>
    </submittedName>
</protein>
<keyword evidence="3" id="KW-0687">Ribonucleoprotein</keyword>
<reference evidence="4" key="1">
    <citation type="submission" date="2019-11" db="EMBL/GenBank/DDBJ databases">
        <title>Leishmania tarentolae CDS.</title>
        <authorList>
            <person name="Goto Y."/>
            <person name="Yamagishi J."/>
        </authorList>
    </citation>
    <scope>NUCLEOTIDE SEQUENCE [LARGE SCALE GENOMIC DNA]</scope>
    <source>
        <strain evidence="4">Parrot Tar II</strain>
    </source>
</reference>
<organism evidence="4 5">
    <name type="scientific">Leishmania tarentolae</name>
    <name type="common">Sauroleishmania tarentolae</name>
    <dbReference type="NCBI Taxonomy" id="5689"/>
    <lineage>
        <taxon>Eukaryota</taxon>
        <taxon>Discoba</taxon>
        <taxon>Euglenozoa</taxon>
        <taxon>Kinetoplastea</taxon>
        <taxon>Metakinetoplastina</taxon>
        <taxon>Trypanosomatida</taxon>
        <taxon>Trypanosomatidae</taxon>
        <taxon>Leishmaniinae</taxon>
        <taxon>Leishmania</taxon>
        <taxon>lizard Leishmania</taxon>
    </lineage>
</organism>
<evidence type="ECO:0000256" key="3">
    <source>
        <dbReference type="ARBA" id="ARBA00023274"/>
    </source>
</evidence>
<evidence type="ECO:0000256" key="2">
    <source>
        <dbReference type="ARBA" id="ARBA00022980"/>
    </source>
</evidence>
<dbReference type="PANTHER" id="PTHR11710:SF0">
    <property type="entry name" value="40S RIBOSOMAL PROTEIN S19"/>
    <property type="match status" value="1"/>
</dbReference>
<accession>A0A640KLV1</accession>
<dbReference type="Proteomes" id="UP000419144">
    <property type="component" value="Unassembled WGS sequence"/>
</dbReference>
<proteinExistence type="inferred from homology"/>
<dbReference type="SUPFAM" id="SSF46785">
    <property type="entry name" value="Winged helix' DNA-binding domain"/>
    <property type="match status" value="1"/>
</dbReference>
<dbReference type="GO" id="GO:0006412">
    <property type="term" value="P:translation"/>
    <property type="evidence" value="ECO:0007669"/>
    <property type="project" value="InterPro"/>
</dbReference>
<sequence>MLKGPHRLPCPLVRTCAYDYVNFTFLHVRCGLSLFFCVLQLHRYHYTHLFDAYTLLTLVQLGDAPIPLAHRQMGSFHFLLPQKTAHTIALYPNMTALKNKIRRIGKRKGATLKDVSAWLWIKTAARHFKQEGKIFVPNCTEIMKSSHGRERAPQNPDWYYIRCAAVLRAIYLRPGVGYGGLSKRFGNKKNYGSRPEHTVKSSTGPLHWACKSLTKLGLVEPGAQSGQRLTRKGHKFADSLAFQVHIRKFGQSKA</sequence>
<evidence type="ECO:0000313" key="4">
    <source>
        <dbReference type="EMBL" id="GET90583.1"/>
    </source>
</evidence>
<gene>
    <name evidence="4" type="ORF">LtaPh_2930700</name>
</gene>
<dbReference type="EMBL" id="BLBS01000041">
    <property type="protein sequence ID" value="GET90583.1"/>
    <property type="molecule type" value="Genomic_DNA"/>
</dbReference>
<keyword evidence="2 4" id="KW-0689">Ribosomal protein</keyword>